<reference evidence="8 9" key="1">
    <citation type="submission" date="2013-03" db="EMBL/GenBank/DDBJ databases">
        <title>The Genome Sequence of Cladophialophora yegresii CBS 114405.</title>
        <authorList>
            <consortium name="The Broad Institute Genomics Platform"/>
            <person name="Cuomo C."/>
            <person name="de Hoog S."/>
            <person name="Gorbushina A."/>
            <person name="Walker B."/>
            <person name="Young S.K."/>
            <person name="Zeng Q."/>
            <person name="Gargeya S."/>
            <person name="Fitzgerald M."/>
            <person name="Haas B."/>
            <person name="Abouelleil A."/>
            <person name="Allen A.W."/>
            <person name="Alvarado L."/>
            <person name="Arachchi H.M."/>
            <person name="Berlin A.M."/>
            <person name="Chapman S.B."/>
            <person name="Gainer-Dewar J."/>
            <person name="Goldberg J."/>
            <person name="Griggs A."/>
            <person name="Gujja S."/>
            <person name="Hansen M."/>
            <person name="Howarth C."/>
            <person name="Imamovic A."/>
            <person name="Ireland A."/>
            <person name="Larimer J."/>
            <person name="McCowan C."/>
            <person name="Murphy C."/>
            <person name="Pearson M."/>
            <person name="Poon T.W."/>
            <person name="Priest M."/>
            <person name="Roberts A."/>
            <person name="Saif S."/>
            <person name="Shea T."/>
            <person name="Sisk P."/>
            <person name="Sykes S."/>
            <person name="Wortman J."/>
            <person name="Nusbaum C."/>
            <person name="Birren B."/>
        </authorList>
    </citation>
    <scope>NUCLEOTIDE SEQUENCE [LARGE SCALE GENOMIC DNA]</scope>
    <source>
        <strain evidence="8 9">CBS 114405</strain>
    </source>
</reference>
<name>W9VND4_9EURO</name>
<keyword evidence="4 6" id="KW-0472">Membrane</keyword>
<feature type="transmembrane region" description="Helical" evidence="6">
    <location>
        <begin position="281"/>
        <end position="300"/>
    </location>
</feature>
<feature type="transmembrane region" description="Helical" evidence="6">
    <location>
        <begin position="386"/>
        <end position="403"/>
    </location>
</feature>
<feature type="transmembrane region" description="Helical" evidence="6">
    <location>
        <begin position="624"/>
        <end position="644"/>
    </location>
</feature>
<feature type="region of interest" description="Disordered" evidence="5">
    <location>
        <begin position="101"/>
        <end position="144"/>
    </location>
</feature>
<feature type="transmembrane region" description="Helical" evidence="6">
    <location>
        <begin position="554"/>
        <end position="574"/>
    </location>
</feature>
<evidence type="ECO:0000313" key="9">
    <source>
        <dbReference type="Proteomes" id="UP000019473"/>
    </source>
</evidence>
<evidence type="ECO:0000256" key="3">
    <source>
        <dbReference type="ARBA" id="ARBA00022989"/>
    </source>
</evidence>
<dbReference type="CDD" id="cd17502">
    <property type="entry name" value="MFS_Azr1_MDR_like"/>
    <property type="match status" value="1"/>
</dbReference>
<comment type="subcellular location">
    <subcellularLocation>
        <location evidence="1">Membrane</location>
        <topology evidence="1">Multi-pass membrane protein</topology>
    </subcellularLocation>
</comment>
<evidence type="ECO:0000313" key="8">
    <source>
        <dbReference type="EMBL" id="EXJ54505.1"/>
    </source>
</evidence>
<feature type="transmembrane region" description="Helical" evidence="6">
    <location>
        <begin position="249"/>
        <end position="274"/>
    </location>
</feature>
<feature type="transmembrane region" description="Helical" evidence="6">
    <location>
        <begin position="517"/>
        <end position="533"/>
    </location>
</feature>
<feature type="compositionally biased region" description="Basic and acidic residues" evidence="5">
    <location>
        <begin position="114"/>
        <end position="132"/>
    </location>
</feature>
<gene>
    <name evidence="8" type="ORF">A1O7_09845</name>
</gene>
<feature type="transmembrane region" description="Helical" evidence="6">
    <location>
        <begin position="492"/>
        <end position="511"/>
    </location>
</feature>
<dbReference type="Pfam" id="PF07690">
    <property type="entry name" value="MFS_1"/>
    <property type="match status" value="1"/>
</dbReference>
<feature type="transmembrane region" description="Helical" evidence="6">
    <location>
        <begin position="194"/>
        <end position="212"/>
    </location>
</feature>
<feature type="transmembrane region" description="Helical" evidence="6">
    <location>
        <begin position="312"/>
        <end position="332"/>
    </location>
</feature>
<dbReference type="OrthoDB" id="10021397at2759"/>
<dbReference type="GO" id="GO:0005886">
    <property type="term" value="C:plasma membrane"/>
    <property type="evidence" value="ECO:0007669"/>
    <property type="project" value="TreeGrafter"/>
</dbReference>
<evidence type="ECO:0000256" key="2">
    <source>
        <dbReference type="ARBA" id="ARBA00022692"/>
    </source>
</evidence>
<evidence type="ECO:0000256" key="6">
    <source>
        <dbReference type="SAM" id="Phobius"/>
    </source>
</evidence>
<dbReference type="EMBL" id="AMGW01000007">
    <property type="protein sequence ID" value="EXJ54505.1"/>
    <property type="molecule type" value="Genomic_DNA"/>
</dbReference>
<dbReference type="VEuPathDB" id="FungiDB:A1O7_09845"/>
<feature type="region of interest" description="Disordered" evidence="5">
    <location>
        <begin position="662"/>
        <end position="701"/>
    </location>
</feature>
<dbReference type="InterPro" id="IPR020846">
    <property type="entry name" value="MFS_dom"/>
</dbReference>
<dbReference type="Gene3D" id="1.20.1250.20">
    <property type="entry name" value="MFS general substrate transporter like domains"/>
    <property type="match status" value="1"/>
</dbReference>
<dbReference type="PANTHER" id="PTHR23501">
    <property type="entry name" value="MAJOR FACILITATOR SUPERFAMILY"/>
    <property type="match status" value="1"/>
</dbReference>
<evidence type="ECO:0000256" key="5">
    <source>
        <dbReference type="SAM" id="MobiDB-lite"/>
    </source>
</evidence>
<evidence type="ECO:0000256" key="4">
    <source>
        <dbReference type="ARBA" id="ARBA00023136"/>
    </source>
</evidence>
<feature type="transmembrane region" description="Helical" evidence="6">
    <location>
        <begin position="224"/>
        <end position="243"/>
    </location>
</feature>
<feature type="compositionally biased region" description="Basic and acidic residues" evidence="5">
    <location>
        <begin position="687"/>
        <end position="701"/>
    </location>
</feature>
<dbReference type="GO" id="GO:0022857">
    <property type="term" value="F:transmembrane transporter activity"/>
    <property type="evidence" value="ECO:0007669"/>
    <property type="project" value="InterPro"/>
</dbReference>
<dbReference type="HOGENOM" id="CLU_000960_22_1_1"/>
<dbReference type="Proteomes" id="UP000019473">
    <property type="component" value="Unassembled WGS sequence"/>
</dbReference>
<dbReference type="eggNOG" id="KOG0254">
    <property type="taxonomic scope" value="Eukaryota"/>
</dbReference>
<feature type="region of interest" description="Disordered" evidence="5">
    <location>
        <begin position="1"/>
        <end position="27"/>
    </location>
</feature>
<sequence>MSLTSTVIDRNPITGDQMTSSDQASGCQSHQLNFSLPLTFGPNLPFGAEEQQTSQSSSSLYVAIGAAFVGLVKMCGFSMALSVPSFAFTLASEKERKGTAPEACSKVKTIEQSNNERPRYAESRSSHSEDASKPGCKALTTTGPPEIDEYPPRSKVFIIVAAMMASVFLVALDRLIIATAIPVITNHFNSLSDVGWYASAYLLTMSGFQLFIGRVYTFYNPKTVYITCLGIFELGSLVCGAAPNSATLIVGRAVAGLGSSGLFSGAITIIVYLVPLQKRPAYTGMFGAIFAIASVAGPLLGGVFTDKLSWRWCFYINLPIGGAMAIVLFFILKLPSAATERKKIILKEQLHQLDPIGTAVFLPAIVCLLLALQWGGTSYNWSDARIIILLILSGVLILVFMYLQHLFQEHATVPPRILKHRAVSAGVCYAFFAGGGMMALVYFLPIWFQAIKGASAVRSGIMNLPAVLGITVSSMAAGILTRKLGYFTQWMYASCVLSSIGAGLISTFTTTTAHPKWIGYQVLWGLGLGLGVQQPSVGAQTSLPRKDVATGASIVFFAQALGGSIFVSVANNIFDNTLSQDLKKIPGIDARVVTHVGATNLRSIVPPNLLVPVLMAYNDALRSAFYVVVAVTCATVFGTLTMPWSNLKRVAAAQEAAAKAAKKKAASRASDSELRLSEGADSVAQHPAERQQGTEKTVVEV</sequence>
<dbReference type="PANTHER" id="PTHR23501:SF201">
    <property type="entry name" value="MFS AFLATOXIN EFFLUX PUMP"/>
    <property type="match status" value="1"/>
</dbReference>
<dbReference type="RefSeq" id="XP_007762020.1">
    <property type="nucleotide sequence ID" value="XM_007763830.1"/>
</dbReference>
<dbReference type="InterPro" id="IPR011701">
    <property type="entry name" value="MFS"/>
</dbReference>
<proteinExistence type="predicted"/>
<dbReference type="GeneID" id="19184405"/>
<dbReference type="FunFam" id="1.20.1250.20:FF:000196">
    <property type="entry name" value="MFS toxin efflux pump (AflT)"/>
    <property type="match status" value="1"/>
</dbReference>
<dbReference type="Gene3D" id="1.20.1720.10">
    <property type="entry name" value="Multidrug resistance protein D"/>
    <property type="match status" value="1"/>
</dbReference>
<feature type="transmembrane region" description="Helical" evidence="6">
    <location>
        <begin position="460"/>
        <end position="480"/>
    </location>
</feature>
<keyword evidence="2 6" id="KW-0812">Transmembrane</keyword>
<comment type="caution">
    <text evidence="8">The sequence shown here is derived from an EMBL/GenBank/DDBJ whole genome shotgun (WGS) entry which is preliminary data.</text>
</comment>
<dbReference type="SUPFAM" id="SSF103473">
    <property type="entry name" value="MFS general substrate transporter"/>
    <property type="match status" value="1"/>
</dbReference>
<feature type="transmembrane region" description="Helical" evidence="6">
    <location>
        <begin position="353"/>
        <end position="374"/>
    </location>
</feature>
<evidence type="ECO:0000256" key="1">
    <source>
        <dbReference type="ARBA" id="ARBA00004141"/>
    </source>
</evidence>
<feature type="transmembrane region" description="Helical" evidence="6">
    <location>
        <begin position="423"/>
        <end position="448"/>
    </location>
</feature>
<protein>
    <recommendedName>
        <fullName evidence="7">Major facilitator superfamily (MFS) profile domain-containing protein</fullName>
    </recommendedName>
</protein>
<dbReference type="FunFam" id="1.20.1720.10:FF:000012">
    <property type="entry name" value="MFS toxin efflux pump (AflT)"/>
    <property type="match status" value="1"/>
</dbReference>
<feature type="transmembrane region" description="Helical" evidence="6">
    <location>
        <begin position="156"/>
        <end position="182"/>
    </location>
</feature>
<evidence type="ECO:0000259" key="7">
    <source>
        <dbReference type="PROSITE" id="PS50850"/>
    </source>
</evidence>
<feature type="domain" description="Major facilitator superfamily (MFS) profile" evidence="7">
    <location>
        <begin position="159"/>
        <end position="647"/>
    </location>
</feature>
<dbReference type="InterPro" id="IPR036259">
    <property type="entry name" value="MFS_trans_sf"/>
</dbReference>
<organism evidence="8 9">
    <name type="scientific">Cladophialophora yegresii CBS 114405</name>
    <dbReference type="NCBI Taxonomy" id="1182544"/>
    <lineage>
        <taxon>Eukaryota</taxon>
        <taxon>Fungi</taxon>
        <taxon>Dikarya</taxon>
        <taxon>Ascomycota</taxon>
        <taxon>Pezizomycotina</taxon>
        <taxon>Eurotiomycetes</taxon>
        <taxon>Chaetothyriomycetidae</taxon>
        <taxon>Chaetothyriales</taxon>
        <taxon>Herpotrichiellaceae</taxon>
        <taxon>Cladophialophora</taxon>
    </lineage>
</organism>
<keyword evidence="9" id="KW-1185">Reference proteome</keyword>
<keyword evidence="3 6" id="KW-1133">Transmembrane helix</keyword>
<accession>W9VND4</accession>
<dbReference type="PROSITE" id="PS50850">
    <property type="entry name" value="MFS"/>
    <property type="match status" value="1"/>
</dbReference>
<dbReference type="AlphaFoldDB" id="W9VND4"/>